<name>A0AAD3XWD7_NEPGR</name>
<organism evidence="2 3">
    <name type="scientific">Nepenthes gracilis</name>
    <name type="common">Slender pitcher plant</name>
    <dbReference type="NCBI Taxonomy" id="150966"/>
    <lineage>
        <taxon>Eukaryota</taxon>
        <taxon>Viridiplantae</taxon>
        <taxon>Streptophyta</taxon>
        <taxon>Embryophyta</taxon>
        <taxon>Tracheophyta</taxon>
        <taxon>Spermatophyta</taxon>
        <taxon>Magnoliopsida</taxon>
        <taxon>eudicotyledons</taxon>
        <taxon>Gunneridae</taxon>
        <taxon>Pentapetalae</taxon>
        <taxon>Caryophyllales</taxon>
        <taxon>Nepenthaceae</taxon>
        <taxon>Nepenthes</taxon>
    </lineage>
</organism>
<feature type="region of interest" description="Disordered" evidence="1">
    <location>
        <begin position="1"/>
        <end position="78"/>
    </location>
</feature>
<feature type="compositionally biased region" description="Polar residues" evidence="1">
    <location>
        <begin position="1"/>
        <end position="20"/>
    </location>
</feature>
<keyword evidence="3" id="KW-1185">Reference proteome</keyword>
<protein>
    <submittedName>
        <fullName evidence="2">Uncharacterized protein</fullName>
    </submittedName>
</protein>
<dbReference type="AlphaFoldDB" id="A0AAD3XWD7"/>
<evidence type="ECO:0000313" key="2">
    <source>
        <dbReference type="EMBL" id="GMH18616.1"/>
    </source>
</evidence>
<proteinExistence type="predicted"/>
<evidence type="ECO:0000313" key="3">
    <source>
        <dbReference type="Proteomes" id="UP001279734"/>
    </source>
</evidence>
<evidence type="ECO:0000256" key="1">
    <source>
        <dbReference type="SAM" id="MobiDB-lite"/>
    </source>
</evidence>
<dbReference type="Proteomes" id="UP001279734">
    <property type="component" value="Unassembled WGS sequence"/>
</dbReference>
<comment type="caution">
    <text evidence="2">The sequence shown here is derived from an EMBL/GenBank/DDBJ whole genome shotgun (WGS) entry which is preliminary data.</text>
</comment>
<dbReference type="EMBL" id="BSYO01000019">
    <property type="protein sequence ID" value="GMH18616.1"/>
    <property type="molecule type" value="Genomic_DNA"/>
</dbReference>
<feature type="compositionally biased region" description="Polar residues" evidence="1">
    <location>
        <begin position="35"/>
        <end position="48"/>
    </location>
</feature>
<accession>A0AAD3XWD7</accession>
<gene>
    <name evidence="2" type="ORF">Nepgr_020457</name>
</gene>
<sequence length="78" mass="8322">MTQLQQCHFSNVTSAMPQQKKQTKFIKRLHHHTQYPGSNTNIRFSSTPAVAGSKDSDISAAGPAGAGPTTAAANQLQQ</sequence>
<feature type="compositionally biased region" description="Low complexity" evidence="1">
    <location>
        <begin position="60"/>
        <end position="78"/>
    </location>
</feature>
<reference evidence="2" key="1">
    <citation type="submission" date="2023-05" db="EMBL/GenBank/DDBJ databases">
        <title>Nepenthes gracilis genome sequencing.</title>
        <authorList>
            <person name="Fukushima K."/>
        </authorList>
    </citation>
    <scope>NUCLEOTIDE SEQUENCE</scope>
    <source>
        <strain evidence="2">SING2019-196</strain>
    </source>
</reference>
<feature type="compositionally biased region" description="Basic residues" evidence="1">
    <location>
        <begin position="21"/>
        <end position="33"/>
    </location>
</feature>